<accession>A0ABP6KKY5</accession>
<dbReference type="PROSITE" id="PS50977">
    <property type="entry name" value="HTH_TETR_2"/>
    <property type="match status" value="1"/>
</dbReference>
<keyword evidence="3" id="KW-0804">Transcription</keyword>
<evidence type="ECO:0000256" key="5">
    <source>
        <dbReference type="SAM" id="MobiDB-lite"/>
    </source>
</evidence>
<dbReference type="RefSeq" id="WP_344897170.1">
    <property type="nucleotide sequence ID" value="NZ_BAAAWD010000010.1"/>
</dbReference>
<evidence type="ECO:0000256" key="1">
    <source>
        <dbReference type="ARBA" id="ARBA00023015"/>
    </source>
</evidence>
<dbReference type="Proteomes" id="UP001499930">
    <property type="component" value="Unassembled WGS sequence"/>
</dbReference>
<dbReference type="PANTHER" id="PTHR30055:SF234">
    <property type="entry name" value="HTH-TYPE TRANSCRIPTIONAL REGULATOR BETI"/>
    <property type="match status" value="1"/>
</dbReference>
<keyword evidence="1" id="KW-0805">Transcription regulation</keyword>
<evidence type="ECO:0000256" key="2">
    <source>
        <dbReference type="ARBA" id="ARBA00023125"/>
    </source>
</evidence>
<feature type="DNA-binding region" description="H-T-H motif" evidence="4">
    <location>
        <begin position="30"/>
        <end position="49"/>
    </location>
</feature>
<protein>
    <recommendedName>
        <fullName evidence="6">HTH tetR-type domain-containing protein</fullName>
    </recommendedName>
</protein>
<keyword evidence="8" id="KW-1185">Reference proteome</keyword>
<evidence type="ECO:0000256" key="4">
    <source>
        <dbReference type="PROSITE-ProRule" id="PRU00335"/>
    </source>
</evidence>
<sequence>MTMTVPAQGNDQVTRAALGLFSANGYERTTLQMIASAAGLSGRAVTGLFRTKDALLDAALAPALADLERLSAENGSGCARPPLDGFIGFLVEHRIVIALLERDPEIRTRPAIRERMDRYRDQVRGLCNDGRTEAWERVYLTAALAGLMSAVASFPELSDEELHRSLRLTGIRLLGRGRRTPRPAPAPGPRHRSELTDAGITPA</sequence>
<keyword evidence="2 4" id="KW-0238">DNA-binding</keyword>
<evidence type="ECO:0000313" key="7">
    <source>
        <dbReference type="EMBL" id="GAA3012560.1"/>
    </source>
</evidence>
<gene>
    <name evidence="7" type="ORF">GCM10017559_39420</name>
</gene>
<dbReference type="InterPro" id="IPR009057">
    <property type="entry name" value="Homeodomain-like_sf"/>
</dbReference>
<reference evidence="8" key="1">
    <citation type="journal article" date="2019" name="Int. J. Syst. Evol. Microbiol.">
        <title>The Global Catalogue of Microorganisms (GCM) 10K type strain sequencing project: providing services to taxonomists for standard genome sequencing and annotation.</title>
        <authorList>
            <consortium name="The Broad Institute Genomics Platform"/>
            <consortium name="The Broad Institute Genome Sequencing Center for Infectious Disease"/>
            <person name="Wu L."/>
            <person name="Ma J."/>
        </authorList>
    </citation>
    <scope>NUCLEOTIDE SEQUENCE [LARGE SCALE GENOMIC DNA]</scope>
    <source>
        <strain evidence="8">JCM 3106</strain>
    </source>
</reference>
<feature type="region of interest" description="Disordered" evidence="5">
    <location>
        <begin position="176"/>
        <end position="203"/>
    </location>
</feature>
<dbReference type="Gene3D" id="1.10.357.10">
    <property type="entry name" value="Tetracycline Repressor, domain 2"/>
    <property type="match status" value="1"/>
</dbReference>
<dbReference type="Pfam" id="PF00440">
    <property type="entry name" value="TetR_N"/>
    <property type="match status" value="1"/>
</dbReference>
<evidence type="ECO:0000256" key="3">
    <source>
        <dbReference type="ARBA" id="ARBA00023163"/>
    </source>
</evidence>
<evidence type="ECO:0000259" key="6">
    <source>
        <dbReference type="PROSITE" id="PS50977"/>
    </source>
</evidence>
<comment type="caution">
    <text evidence="7">The sequence shown here is derived from an EMBL/GenBank/DDBJ whole genome shotgun (WGS) entry which is preliminary data.</text>
</comment>
<name>A0ABP6KKY5_9ACTN</name>
<proteinExistence type="predicted"/>
<dbReference type="InterPro" id="IPR001647">
    <property type="entry name" value="HTH_TetR"/>
</dbReference>
<evidence type="ECO:0000313" key="8">
    <source>
        <dbReference type="Proteomes" id="UP001499930"/>
    </source>
</evidence>
<dbReference type="InterPro" id="IPR050109">
    <property type="entry name" value="HTH-type_TetR-like_transc_reg"/>
</dbReference>
<dbReference type="SUPFAM" id="SSF46689">
    <property type="entry name" value="Homeodomain-like"/>
    <property type="match status" value="1"/>
</dbReference>
<organism evidence="7 8">
    <name type="scientific">Streptosporangium longisporum</name>
    <dbReference type="NCBI Taxonomy" id="46187"/>
    <lineage>
        <taxon>Bacteria</taxon>
        <taxon>Bacillati</taxon>
        <taxon>Actinomycetota</taxon>
        <taxon>Actinomycetes</taxon>
        <taxon>Streptosporangiales</taxon>
        <taxon>Streptosporangiaceae</taxon>
        <taxon>Streptosporangium</taxon>
    </lineage>
</organism>
<dbReference type="PANTHER" id="PTHR30055">
    <property type="entry name" value="HTH-TYPE TRANSCRIPTIONAL REGULATOR RUTR"/>
    <property type="match status" value="1"/>
</dbReference>
<dbReference type="EMBL" id="BAAAWD010000010">
    <property type="protein sequence ID" value="GAA3012560.1"/>
    <property type="molecule type" value="Genomic_DNA"/>
</dbReference>
<feature type="domain" description="HTH tetR-type" evidence="6">
    <location>
        <begin position="7"/>
        <end position="67"/>
    </location>
</feature>